<proteinExistence type="predicted"/>
<dbReference type="VEuPathDB" id="FungiDB:An02g09850"/>
<name>A0AAJ8BPT7_ASPNG</name>
<accession>A0AAJ8BPT7</accession>
<evidence type="ECO:0000313" key="1">
    <source>
        <dbReference type="RefSeq" id="XP_059600075.1"/>
    </source>
</evidence>
<dbReference type="RefSeq" id="XP_059600075.1">
    <property type="nucleotide sequence ID" value="XM_059746531.1"/>
</dbReference>
<dbReference type="AlphaFoldDB" id="A0AAJ8BPT7"/>
<reference evidence="1" key="2">
    <citation type="submission" date="2025-08" db="UniProtKB">
        <authorList>
            <consortium name="RefSeq"/>
        </authorList>
    </citation>
    <scope>IDENTIFICATION</scope>
</reference>
<sequence>MIPAEAVGKSSGVIGRLTIPRNRHDCRIITAVSLRLYTNATNGGCSVKQPSGMGEGAKGWAAQLLTVKLIA</sequence>
<gene>
    <name evidence="1" type="ORF">An02g09850</name>
</gene>
<dbReference type="KEGG" id="ang:An02g09850"/>
<dbReference type="GeneID" id="84590426"/>
<reference evidence="1" key="1">
    <citation type="submission" date="2025-02" db="EMBL/GenBank/DDBJ databases">
        <authorList>
            <consortium name="NCBI Genome Project"/>
        </authorList>
    </citation>
    <scope>NUCLEOTIDE SEQUENCE</scope>
</reference>
<protein>
    <submittedName>
        <fullName evidence="1">Uncharacterized protein</fullName>
    </submittedName>
</protein>
<organism evidence="1">
    <name type="scientific">Aspergillus niger</name>
    <dbReference type="NCBI Taxonomy" id="5061"/>
    <lineage>
        <taxon>Eukaryota</taxon>
        <taxon>Fungi</taxon>
        <taxon>Dikarya</taxon>
        <taxon>Ascomycota</taxon>
        <taxon>Pezizomycotina</taxon>
        <taxon>Eurotiomycetes</taxon>
        <taxon>Eurotiomycetidae</taxon>
        <taxon>Eurotiales</taxon>
        <taxon>Aspergillaceae</taxon>
        <taxon>Aspergillus</taxon>
        <taxon>Aspergillus subgen. Circumdati</taxon>
    </lineage>
</organism>